<feature type="transmembrane region" description="Helical" evidence="1">
    <location>
        <begin position="150"/>
        <end position="170"/>
    </location>
</feature>
<dbReference type="EMBL" id="NEXC01000044">
    <property type="protein sequence ID" value="PSN82931.1"/>
    <property type="molecule type" value="Genomic_DNA"/>
</dbReference>
<dbReference type="InterPro" id="IPR036197">
    <property type="entry name" value="NarG-like_sf"/>
</dbReference>
<keyword evidence="1" id="KW-1133">Transmembrane helix</keyword>
<reference evidence="2 3" key="1">
    <citation type="submission" date="2017-04" db="EMBL/GenBank/DDBJ databases">
        <title>Novel microbial lineages endemic to geothermal iron-oxide mats fill important gaps in the evolutionary history of Archaea.</title>
        <authorList>
            <person name="Jay Z.J."/>
            <person name="Beam J.P."/>
            <person name="Dlakic M."/>
            <person name="Rusch D.B."/>
            <person name="Kozubal M.A."/>
            <person name="Inskeep W.P."/>
        </authorList>
    </citation>
    <scope>NUCLEOTIDE SEQUENCE [LARGE SCALE GENOMIC DNA]</scope>
    <source>
        <strain evidence="2">OSP_D</strain>
    </source>
</reference>
<evidence type="ECO:0000313" key="2">
    <source>
        <dbReference type="EMBL" id="PSN82931.1"/>
    </source>
</evidence>
<feature type="transmembrane region" description="Helical" evidence="1">
    <location>
        <begin position="89"/>
        <end position="109"/>
    </location>
</feature>
<dbReference type="SUPFAM" id="SSF103501">
    <property type="entry name" value="Respiratory nitrate reductase 1 gamma chain"/>
    <property type="match status" value="1"/>
</dbReference>
<evidence type="ECO:0000313" key="3">
    <source>
        <dbReference type="Proteomes" id="UP000240880"/>
    </source>
</evidence>
<feature type="transmembrane region" description="Helical" evidence="1">
    <location>
        <begin position="12"/>
        <end position="33"/>
    </location>
</feature>
<feature type="transmembrane region" description="Helical" evidence="1">
    <location>
        <begin position="176"/>
        <end position="198"/>
    </location>
</feature>
<evidence type="ECO:0000256" key="1">
    <source>
        <dbReference type="SAM" id="Phobius"/>
    </source>
</evidence>
<proteinExistence type="predicted"/>
<comment type="caution">
    <text evidence="2">The sequence shown here is derived from an EMBL/GenBank/DDBJ whole genome shotgun (WGS) entry which is preliminary data.</text>
</comment>
<keyword evidence="1" id="KW-0812">Transmembrane</keyword>
<accession>A0A2R6A941</accession>
<evidence type="ECO:0008006" key="4">
    <source>
        <dbReference type="Google" id="ProtNLM"/>
    </source>
</evidence>
<protein>
    <recommendedName>
        <fullName evidence="4">NarG-like domain-containing protein</fullName>
    </recommendedName>
</protein>
<gene>
    <name evidence="2" type="ORF">B9Q01_06440</name>
</gene>
<name>A0A2R6A941_9ARCH</name>
<feature type="transmembrane region" description="Helical" evidence="1">
    <location>
        <begin position="115"/>
        <end position="138"/>
    </location>
</feature>
<organism evidence="2 3">
    <name type="scientific">Candidatus Marsarchaeota G1 archaeon OSP_D</name>
    <dbReference type="NCBI Taxonomy" id="1978155"/>
    <lineage>
        <taxon>Archaea</taxon>
        <taxon>Candidatus Marsarchaeota</taxon>
        <taxon>Candidatus Marsarchaeota group 1</taxon>
    </lineage>
</organism>
<keyword evidence="1" id="KW-0472">Membrane</keyword>
<dbReference type="Proteomes" id="UP000240880">
    <property type="component" value="Unassembled WGS sequence"/>
</dbReference>
<dbReference type="AlphaFoldDB" id="A0A2R6A941"/>
<sequence>MSIIESILPLWFYQAYIVALVVISVLGFAYDALAKKKLKFFLQERRVRAPKRSAKAAQKLSRVFKTVALNLATSAELSKCGASRRASHLLMLWGFVIAAISILLKYFAFSGLQPLAIQISLNLSGLMILTGALWFLFLRVDYAAEKSFKFTQADIFVLLLLVNSALGFVLEAVSYTGVYLLVASILALYLVSLSMLFVTIPWSKFTHVLYKGAYAISRELDELEGVEGLLPTPARTKSYGVPEEVAE</sequence>